<feature type="coiled-coil region" evidence="5">
    <location>
        <begin position="669"/>
        <end position="703"/>
    </location>
</feature>
<feature type="compositionally biased region" description="Low complexity" evidence="6">
    <location>
        <begin position="58"/>
        <end position="78"/>
    </location>
</feature>
<feature type="region of interest" description="Disordered" evidence="6">
    <location>
        <begin position="1061"/>
        <end position="1089"/>
    </location>
</feature>
<feature type="compositionally biased region" description="Low complexity" evidence="6">
    <location>
        <begin position="18"/>
        <end position="42"/>
    </location>
</feature>
<feature type="coiled-coil region" evidence="5">
    <location>
        <begin position="1602"/>
        <end position="1699"/>
    </location>
</feature>
<evidence type="ECO:0008006" key="9">
    <source>
        <dbReference type="Google" id="ProtNLM"/>
    </source>
</evidence>
<comment type="subcellular location">
    <subcellularLocation>
        <location evidence="1">Cytoplasm</location>
        <location evidence="1">Cytoskeleton</location>
        <location evidence="1">Microtubule organizing center</location>
        <location evidence="1">Centrosome</location>
    </subcellularLocation>
</comment>
<proteinExistence type="predicted"/>
<feature type="region of interest" description="Disordered" evidence="6">
    <location>
        <begin position="403"/>
        <end position="424"/>
    </location>
</feature>
<feature type="coiled-coil region" evidence="5">
    <location>
        <begin position="1735"/>
        <end position="1762"/>
    </location>
</feature>
<feature type="compositionally biased region" description="Polar residues" evidence="6">
    <location>
        <begin position="318"/>
        <end position="334"/>
    </location>
</feature>
<protein>
    <recommendedName>
        <fullName evidence="9">Pericentrin/AKAP-450 centrosomal targeting domain-containing protein</fullName>
    </recommendedName>
</protein>
<accession>A0A182WEA0</accession>
<dbReference type="EnsemblMetazoa" id="AMIN008696-RA">
    <property type="protein sequence ID" value="AMIN008696-PA"/>
    <property type="gene ID" value="AMIN008696"/>
</dbReference>
<dbReference type="PANTHER" id="PTHR44981:SF2">
    <property type="entry name" value="PERICENTRIN-LIKE PROTEIN, ISOFORM F"/>
    <property type="match status" value="1"/>
</dbReference>
<feature type="coiled-coil region" evidence="5">
    <location>
        <begin position="1482"/>
        <end position="1523"/>
    </location>
</feature>
<keyword evidence="2" id="KW-0963">Cytoplasm</keyword>
<feature type="region of interest" description="Disordered" evidence="6">
    <location>
        <begin position="1406"/>
        <end position="1429"/>
    </location>
</feature>
<feature type="compositionally biased region" description="Polar residues" evidence="6">
    <location>
        <begin position="1818"/>
        <end position="1839"/>
    </location>
</feature>
<feature type="region of interest" description="Disordered" evidence="6">
    <location>
        <begin position="317"/>
        <end position="359"/>
    </location>
</feature>
<dbReference type="GO" id="GO:0005813">
    <property type="term" value="C:centrosome"/>
    <property type="evidence" value="ECO:0007669"/>
    <property type="project" value="UniProtKB-SubCell"/>
</dbReference>
<sequence length="1918" mass="214259">MQDRPNERQGPTGRKAFTSVTGGSSVGSVGSASFSKSTSSYGSRKESSVRFRLEDELLGSGSEFSGSASASISESLSANDNHDDDSLEIMEEILVPADGDEDNDDDDDGDDENVGGISSASVPTDGNSDDSSARSSEPLNRSKKRNVASATVADRKRHLFDIGEDEDLLPRNAERPASGGSFDIDRLNLSGDEIAQHFQAAVESDRSEKEEKSFTDRARSADQEEYDDSFGQVAGEFENSDPTSGGRKEESIKSVELVKVHQTKELSPLNEDDVLINDSKVNLNALKQRNQGVVRKGNLKSEDKNRQVKLNINVMAEESNNNSQDNSLNTTNDISDLAPDTESERVGSVELDPPSGSTRKMKLSAEFRSRSVPDVIGAAKSSVSGPSGVGFTSLGPMKMADVASEQANEEQGSSSSGGSGISEDLRERILSTSKSFEEVKAQELLEDKIDRPGGEPAKAMERVPADQKEALEDISEESEHTVGGGNSSTTDDEQQRLTGKRAPSRQDANLSGNLIERGKEMRTILEEKLLQKQLSVGSTIYEDNKENIPEGGSLKVTPEFDSVISLKMFQTMENEIRKLHEIIATKDVLLNAYGRKESEQPGKETTNTCGSRAESLREQQLCRSHNSDSISLATNSTEYRQIGELADMAGTSGVEKDLHGKIMERTQWIELLADKLKESLQDRKQLQLDSEKLAAEVIQLKKQLAETVESMKLKAQSSWGGMRPPDQESTSGGGQRISEISIDLVSETEDGGLSDFPDIYDDPPLGPTERAFENALQPPGCGDLSELNPLHIPLKISKQLDQFRRYLSPEEVRLFNMVQGKFDDFLTQELDKVRDGGETENRLLREQLQIERADKEQEISRLRQMLGSVKAGSIEITALRTELEARHTQEMADLRTYFEKKVVELEKQYSEEVFSQQSRRVSNDDTASEISGAEEFPEENGGYQSKHTSPRRKHKEGIYLSPTHRKITPTTIDATDASADEVLVVEIIEEKEHRHLTADELRGFYQTKIKELNTQHERVFTNLREKLKVYEAKEQEKHVLSNQTASTTTTTTSSVVKDHCSPITLTNEPPQPPVPSTVRSSSPTDTADVANTHADDALLTNLSSSDTNNIKQEQRQQLQQHGSIRLQTPTFAGESESDTDLQDIIAGYERRLQEQVALARQDVLKELEVQIQALLTDSSFEDSHWPPELVLLREKFTAKSQLEITQLQLKHEEEMARMKNDFEKQLQRKLKRHTTFDSSRGLDKIISERDNLRELSSTLRNVVGGLAKYFSVCEEDLNSTVLEELQRCQQLQQQSNESLLRSDVSGDEGQLVAAADCTATESALNVTDVSFLASCKLLKFAPDVSGIISIIEDPSLVEYVSAKGQSRDGDAEPENISLNLEECMERLKGEALSLLALSERIKPKTSVLKDDESDKASEKNDSCEEEDGLKRRGKSADKILESARSFDENIVREVVVAERDGKTNAANSCRSLPIDLTGLQLNGELNMQLHELKNRLLKSEDERKLLETELAEARSKQNSLVSELSETKQHLLELNSQRVEISEGYGTNALLPTAQRVNNSFVELQERAKALLGSTGPDQTIEDNSMLLQLVEDFCREGERYLEDEKRDRMDLQSQIEAADKQLKATRQFLEDQAAEREQERDEFVKEIERLKCTMREKEKDKVNYERTSKELETMEQQVKELTTQIADRDDRLRKMETDLKDSIDKGFTLREIISELETQIESKTINEHVLETKAKELEKYIDVQNQQNESLHQEMESVKTDLAGRGYDEKIAKLEEELRQRQPTAEQSIVLEALTVQLRDIEETLERKTKNLETLHSTSGASLGCSSPSEDVSVNQDSPLHRSRKGTSAGDAEDGSPSTDKPKVTPLPVDEVQRIFDKLHRHSRVEDVAIKRINDLEMQITNIRSGYTVSGRFNYYY</sequence>
<feature type="compositionally biased region" description="Acidic residues" evidence="6">
    <location>
        <begin position="98"/>
        <end position="113"/>
    </location>
</feature>
<reference evidence="7" key="2">
    <citation type="submission" date="2020-05" db="UniProtKB">
        <authorList>
            <consortium name="EnsemblMetazoa"/>
        </authorList>
    </citation>
    <scope>IDENTIFICATION</scope>
    <source>
        <strain evidence="7">MINIMUS1</strain>
    </source>
</reference>
<evidence type="ECO:0000313" key="7">
    <source>
        <dbReference type="EnsemblMetazoa" id="AMIN008696-PA"/>
    </source>
</evidence>
<feature type="compositionally biased region" description="Polar residues" evidence="6">
    <location>
        <begin position="116"/>
        <end position="139"/>
    </location>
</feature>
<dbReference type="VEuPathDB" id="VectorBase:AMIN008696"/>
<feature type="region of interest" description="Disordered" evidence="6">
    <location>
        <begin position="1102"/>
        <end position="1138"/>
    </location>
</feature>
<dbReference type="GO" id="GO:0007165">
    <property type="term" value="P:signal transduction"/>
    <property type="evidence" value="ECO:0007669"/>
    <property type="project" value="InterPro"/>
</dbReference>
<feature type="compositionally biased region" description="Polar residues" evidence="6">
    <location>
        <begin position="1102"/>
        <end position="1130"/>
    </location>
</feature>
<feature type="region of interest" description="Disordered" evidence="6">
    <location>
        <begin position="444"/>
        <end position="513"/>
    </location>
</feature>
<feature type="compositionally biased region" description="Basic and acidic residues" evidence="6">
    <location>
        <begin position="203"/>
        <end position="222"/>
    </location>
</feature>
<dbReference type="GO" id="GO:0060090">
    <property type="term" value="F:molecular adaptor activity"/>
    <property type="evidence" value="ECO:0007669"/>
    <property type="project" value="InterPro"/>
</dbReference>
<reference evidence="8" key="1">
    <citation type="submission" date="2013-03" db="EMBL/GenBank/DDBJ databases">
        <title>The Genome Sequence of Anopheles minimus MINIMUS1.</title>
        <authorList>
            <consortium name="The Broad Institute Genomics Platform"/>
            <person name="Neafsey D.E."/>
            <person name="Walton C."/>
            <person name="Walker B."/>
            <person name="Young S.K."/>
            <person name="Zeng Q."/>
            <person name="Gargeya S."/>
            <person name="Fitzgerald M."/>
            <person name="Haas B."/>
            <person name="Abouelleil A."/>
            <person name="Allen A.W."/>
            <person name="Alvarado L."/>
            <person name="Arachchi H.M."/>
            <person name="Berlin A.M."/>
            <person name="Chapman S.B."/>
            <person name="Gainer-Dewar J."/>
            <person name="Goldberg J."/>
            <person name="Griggs A."/>
            <person name="Gujja S."/>
            <person name="Hansen M."/>
            <person name="Howarth C."/>
            <person name="Imamovic A."/>
            <person name="Ireland A."/>
            <person name="Larimer J."/>
            <person name="McCowan C."/>
            <person name="Murphy C."/>
            <person name="Pearson M."/>
            <person name="Poon T.W."/>
            <person name="Priest M."/>
            <person name="Roberts A."/>
            <person name="Saif S."/>
            <person name="Shea T."/>
            <person name="Sisk P."/>
            <person name="Sykes S."/>
            <person name="Wortman J."/>
            <person name="Nusbaum C."/>
            <person name="Birren B."/>
        </authorList>
    </citation>
    <scope>NUCLEOTIDE SEQUENCE [LARGE SCALE GENOMIC DNA]</scope>
    <source>
        <strain evidence="8">MINIMUS1</strain>
    </source>
</reference>
<evidence type="ECO:0000313" key="8">
    <source>
        <dbReference type="Proteomes" id="UP000075920"/>
    </source>
</evidence>
<keyword evidence="4" id="KW-0206">Cytoskeleton</keyword>
<dbReference type="Proteomes" id="UP000075920">
    <property type="component" value="Unassembled WGS sequence"/>
</dbReference>
<feature type="compositionally biased region" description="Polar residues" evidence="6">
    <location>
        <begin position="914"/>
        <end position="929"/>
    </location>
</feature>
<feature type="region of interest" description="Disordered" evidence="6">
    <location>
        <begin position="1"/>
        <end position="188"/>
    </location>
</feature>
<keyword evidence="3 5" id="KW-0175">Coiled coil</keyword>
<feature type="region of interest" description="Disordered" evidence="6">
    <location>
        <begin position="914"/>
        <end position="955"/>
    </location>
</feature>
<evidence type="ECO:0000256" key="3">
    <source>
        <dbReference type="ARBA" id="ARBA00023054"/>
    </source>
</evidence>
<organism evidence="7 8">
    <name type="scientific">Anopheles minimus</name>
    <dbReference type="NCBI Taxonomy" id="112268"/>
    <lineage>
        <taxon>Eukaryota</taxon>
        <taxon>Metazoa</taxon>
        <taxon>Ecdysozoa</taxon>
        <taxon>Arthropoda</taxon>
        <taxon>Hexapoda</taxon>
        <taxon>Insecta</taxon>
        <taxon>Pterygota</taxon>
        <taxon>Neoptera</taxon>
        <taxon>Endopterygota</taxon>
        <taxon>Diptera</taxon>
        <taxon>Nematocera</taxon>
        <taxon>Culicoidea</taxon>
        <taxon>Culicidae</taxon>
        <taxon>Anophelinae</taxon>
        <taxon>Anopheles</taxon>
    </lineage>
</organism>
<dbReference type="PANTHER" id="PTHR44981">
    <property type="entry name" value="PERICENTRIN-LIKE PROTEIN, ISOFORM F"/>
    <property type="match status" value="1"/>
</dbReference>
<keyword evidence="8" id="KW-1185">Reference proteome</keyword>
<feature type="region of interest" description="Disordered" evidence="6">
    <location>
        <begin position="1818"/>
        <end position="1870"/>
    </location>
</feature>
<feature type="compositionally biased region" description="Basic and acidic residues" evidence="6">
    <location>
        <begin position="43"/>
        <end position="55"/>
    </location>
</feature>
<feature type="region of interest" description="Disordered" evidence="6">
    <location>
        <begin position="201"/>
        <end position="253"/>
    </location>
</feature>
<feature type="compositionally biased region" description="Basic and acidic residues" evidence="6">
    <location>
        <begin position="444"/>
        <end position="471"/>
    </location>
</feature>
<feature type="region of interest" description="Disordered" evidence="6">
    <location>
        <begin position="715"/>
        <end position="735"/>
    </location>
</feature>
<dbReference type="STRING" id="112268.A0A182WEA0"/>
<evidence type="ECO:0000256" key="2">
    <source>
        <dbReference type="ARBA" id="ARBA00022490"/>
    </source>
</evidence>
<evidence type="ECO:0000256" key="5">
    <source>
        <dbReference type="SAM" id="Coils"/>
    </source>
</evidence>
<evidence type="ECO:0000256" key="4">
    <source>
        <dbReference type="ARBA" id="ARBA00023212"/>
    </source>
</evidence>
<name>A0A182WEA0_9DIPT</name>
<dbReference type="InterPro" id="IPR028745">
    <property type="entry name" value="AKAP9/Pericentrin"/>
</dbReference>
<evidence type="ECO:0000256" key="6">
    <source>
        <dbReference type="SAM" id="MobiDB-lite"/>
    </source>
</evidence>
<feature type="compositionally biased region" description="Acidic residues" evidence="6">
    <location>
        <begin position="82"/>
        <end position="91"/>
    </location>
</feature>
<evidence type="ECO:0000256" key="1">
    <source>
        <dbReference type="ARBA" id="ARBA00004300"/>
    </source>
</evidence>